<sequence length="92" mass="10287">MPLRVATRLELNELLIDNAIRGSRLSTPVSAVRGFTGLLQAAKLTRPALVRCATSCGAAGTPRPIEWRNQRQRTQCRRSMNLVPFYRCASQF</sequence>
<dbReference type="Proteomes" id="UP000033187">
    <property type="component" value="Chromosome 1"/>
</dbReference>
<proteinExistence type="predicted"/>
<organism evidence="1 2">
    <name type="scientific">Candidatus Filomicrobium marinum</name>
    <dbReference type="NCBI Taxonomy" id="1608628"/>
    <lineage>
        <taxon>Bacteria</taxon>
        <taxon>Pseudomonadati</taxon>
        <taxon>Pseudomonadota</taxon>
        <taxon>Alphaproteobacteria</taxon>
        <taxon>Hyphomicrobiales</taxon>
        <taxon>Hyphomicrobiaceae</taxon>
        <taxon>Filomicrobium</taxon>
    </lineage>
</organism>
<dbReference type="AlphaFoldDB" id="A0A0D6JKH0"/>
<keyword evidence="2" id="KW-1185">Reference proteome</keyword>
<reference evidence="2" key="1">
    <citation type="submission" date="2015-02" db="EMBL/GenBank/DDBJ databases">
        <authorList>
            <person name="Chooi Y.-H."/>
        </authorList>
    </citation>
    <scope>NUCLEOTIDE SEQUENCE [LARGE SCALE GENOMIC DNA]</scope>
    <source>
        <strain evidence="2">strain Y</strain>
    </source>
</reference>
<gene>
    <name evidence="1" type="ORF">YBN1229_v1_3897</name>
</gene>
<dbReference type="KEGG" id="fil:BN1229_v1_3909"/>
<protein>
    <submittedName>
        <fullName evidence="1">Uncharacterized protein</fullName>
    </submittedName>
</protein>
<dbReference type="EMBL" id="LN829119">
    <property type="protein sequence ID" value="CPR22464.1"/>
    <property type="molecule type" value="Genomic_DNA"/>
</dbReference>
<evidence type="ECO:0000313" key="1">
    <source>
        <dbReference type="EMBL" id="CPR22464.1"/>
    </source>
</evidence>
<dbReference type="KEGG" id="fiy:BN1229_v1_3897"/>
<evidence type="ECO:0000313" key="2">
    <source>
        <dbReference type="Proteomes" id="UP000033187"/>
    </source>
</evidence>
<accession>A0A0D6JKH0</accession>
<name>A0A0D6JKH0_9HYPH</name>